<keyword evidence="2" id="KW-0808">Transferase</keyword>
<keyword evidence="4" id="KW-1185">Reference proteome</keyword>
<dbReference type="AlphaFoldDB" id="A0A6A2YCH8"/>
<evidence type="ECO:0000313" key="3">
    <source>
        <dbReference type="EMBL" id="KAE8675956.1"/>
    </source>
</evidence>
<dbReference type="Pfam" id="PF00201">
    <property type="entry name" value="UDPGT"/>
    <property type="match status" value="1"/>
</dbReference>
<dbReference type="SUPFAM" id="SSF53756">
    <property type="entry name" value="UDP-Glycosyltransferase/glycogen phosphorylase"/>
    <property type="match status" value="1"/>
</dbReference>
<reference evidence="3" key="1">
    <citation type="submission" date="2019-09" db="EMBL/GenBank/DDBJ databases">
        <title>Draft genome information of white flower Hibiscus syriacus.</title>
        <authorList>
            <person name="Kim Y.-M."/>
        </authorList>
    </citation>
    <scope>NUCLEOTIDE SEQUENCE [LARGE SCALE GENOMIC DNA]</scope>
    <source>
        <strain evidence="3">YM2019G1</strain>
    </source>
</reference>
<dbReference type="PANTHER" id="PTHR48049">
    <property type="entry name" value="GLYCOSYLTRANSFERASE"/>
    <property type="match status" value="1"/>
</dbReference>
<gene>
    <name evidence="3" type="ORF">F3Y22_tig00111640pilonHSYRG00188</name>
</gene>
<protein>
    <submittedName>
        <fullName evidence="3">UDP-Glycosyltransferase superfamily protein</fullName>
    </submittedName>
</protein>
<evidence type="ECO:0000256" key="1">
    <source>
        <dbReference type="ARBA" id="ARBA00009995"/>
    </source>
</evidence>
<dbReference type="Gene3D" id="3.40.50.2000">
    <property type="entry name" value="Glycogen Phosphorylase B"/>
    <property type="match status" value="2"/>
</dbReference>
<evidence type="ECO:0000313" key="4">
    <source>
        <dbReference type="Proteomes" id="UP000436088"/>
    </source>
</evidence>
<dbReference type="GO" id="GO:0035251">
    <property type="term" value="F:UDP-glucosyltransferase activity"/>
    <property type="evidence" value="ECO:0007669"/>
    <property type="project" value="InterPro"/>
</dbReference>
<accession>A0A6A2YCH8</accession>
<dbReference type="PANTHER" id="PTHR48049:SF60">
    <property type="entry name" value="UDP-GLYCOSYLTRANSFERASE 91B1"/>
    <property type="match status" value="1"/>
</dbReference>
<dbReference type="Proteomes" id="UP000436088">
    <property type="component" value="Unassembled WGS sequence"/>
</dbReference>
<proteinExistence type="inferred from homology"/>
<sequence>MTVYKNAQASSIIYLHQGNIMDGTKKLHIAMFPWLAYGHTMPFLEVSKFLVQKGHRISYISTPKNIGRLPKLPPHLSSNISFVQFSLPHVHGLPPEAESTSEVPIDKVPYLKKAYDKLQVPLTEFLKDSNVNWIIHDFEPYWLPGITAPLGINSVLLCLFNASAMVFLGPPSALLGGGRKRPEDFTVVPEWVDYPCNVALKRYEIVNHQQCMDDVSDFQRVGLLVQGSQFVTLRACFEFEPDEIKLLIKLYQKPVVPVGLLPPSLPSNDDEGDDKWEAVKSWLDTKRDKSVFYIALGSEVNLSEESMHQLAFGIEKSNLPFIWVVRKRPMAEAQMDDNHLQDIIPPGFEERVSNKGLVLWGWAPQLRILAHSSVGGFLTHCSWSSITEGLKFGRALIAFSGASADQGMNARLLHGRKVGIEIERNELDGSFTSDSVAATIRRVMVEPEGEMIRANAWAMREIFGNEKLSNNYLDGFTRFIEEFEPSPTKRRV</sequence>
<dbReference type="InterPro" id="IPR002213">
    <property type="entry name" value="UDP_glucos_trans"/>
</dbReference>
<comment type="similarity">
    <text evidence="1">Belongs to the UDP-glycosyltransferase family.</text>
</comment>
<dbReference type="EMBL" id="VEPZ02001391">
    <property type="protein sequence ID" value="KAE8675956.1"/>
    <property type="molecule type" value="Genomic_DNA"/>
</dbReference>
<organism evidence="3 4">
    <name type="scientific">Hibiscus syriacus</name>
    <name type="common">Rose of Sharon</name>
    <dbReference type="NCBI Taxonomy" id="106335"/>
    <lineage>
        <taxon>Eukaryota</taxon>
        <taxon>Viridiplantae</taxon>
        <taxon>Streptophyta</taxon>
        <taxon>Embryophyta</taxon>
        <taxon>Tracheophyta</taxon>
        <taxon>Spermatophyta</taxon>
        <taxon>Magnoliopsida</taxon>
        <taxon>eudicotyledons</taxon>
        <taxon>Gunneridae</taxon>
        <taxon>Pentapetalae</taxon>
        <taxon>rosids</taxon>
        <taxon>malvids</taxon>
        <taxon>Malvales</taxon>
        <taxon>Malvaceae</taxon>
        <taxon>Malvoideae</taxon>
        <taxon>Hibiscus</taxon>
    </lineage>
</organism>
<dbReference type="InterPro" id="IPR050481">
    <property type="entry name" value="UDP-glycosyltransf_plant"/>
</dbReference>
<comment type="caution">
    <text evidence="3">The sequence shown here is derived from an EMBL/GenBank/DDBJ whole genome shotgun (WGS) entry which is preliminary data.</text>
</comment>
<evidence type="ECO:0000256" key="2">
    <source>
        <dbReference type="ARBA" id="ARBA00022679"/>
    </source>
</evidence>
<dbReference type="FunFam" id="3.40.50.2000:FF:000037">
    <property type="entry name" value="Glycosyltransferase"/>
    <property type="match status" value="1"/>
</dbReference>
<dbReference type="CDD" id="cd03784">
    <property type="entry name" value="GT1_Gtf-like"/>
    <property type="match status" value="1"/>
</dbReference>
<name>A0A6A2YCH8_HIBSY</name>